<evidence type="ECO:0000256" key="1">
    <source>
        <dbReference type="SAM" id="MobiDB-lite"/>
    </source>
</evidence>
<gene>
    <name evidence="3" type="ORF">F0U60_29575</name>
</gene>
<name>A0ABY9WXG7_9BACT</name>
<reference evidence="3 4" key="1">
    <citation type="submission" date="2019-08" db="EMBL/GenBank/DDBJ databases">
        <title>Archangium and Cystobacter genomes.</title>
        <authorList>
            <person name="Chen I.-C.K."/>
            <person name="Wielgoss S."/>
        </authorList>
    </citation>
    <scope>NUCLEOTIDE SEQUENCE [LARGE SCALE GENOMIC DNA]</scope>
    <source>
        <strain evidence="3 4">Cbm 6</strain>
    </source>
</reference>
<evidence type="ECO:0000313" key="4">
    <source>
        <dbReference type="Proteomes" id="UP001611383"/>
    </source>
</evidence>
<evidence type="ECO:0000256" key="2">
    <source>
        <dbReference type="SAM" id="SignalP"/>
    </source>
</evidence>
<protein>
    <recommendedName>
        <fullName evidence="5">DUF3887 domain-containing protein</fullName>
    </recommendedName>
</protein>
<dbReference type="Proteomes" id="UP001611383">
    <property type="component" value="Chromosome"/>
</dbReference>
<dbReference type="EMBL" id="CP043494">
    <property type="protein sequence ID" value="WNG47822.1"/>
    <property type="molecule type" value="Genomic_DNA"/>
</dbReference>
<organism evidence="3 4">
    <name type="scientific">Archangium minus</name>
    <dbReference type="NCBI Taxonomy" id="83450"/>
    <lineage>
        <taxon>Bacteria</taxon>
        <taxon>Pseudomonadati</taxon>
        <taxon>Myxococcota</taxon>
        <taxon>Myxococcia</taxon>
        <taxon>Myxococcales</taxon>
        <taxon>Cystobacterineae</taxon>
        <taxon>Archangiaceae</taxon>
        <taxon>Archangium</taxon>
    </lineage>
</organism>
<feature type="chain" id="PRO_5046370081" description="DUF3887 domain-containing protein" evidence="2">
    <location>
        <begin position="19"/>
        <end position="231"/>
    </location>
</feature>
<dbReference type="RefSeq" id="WP_395804593.1">
    <property type="nucleotide sequence ID" value="NZ_CP043494.1"/>
</dbReference>
<proteinExistence type="predicted"/>
<keyword evidence="2" id="KW-0732">Signal</keyword>
<keyword evidence="4" id="KW-1185">Reference proteome</keyword>
<accession>A0ABY9WXG7</accession>
<sequence length="231" mass="24503">MRRWSLVLLLATASPVLAQEAQEAPAAPTAEPAPAAAAPAAEQAPAAAEEAPAAQKPSRRRRAKQAAAAEAPAPAPEAPAPAPTATAPSPSAPAPSAPAPAPQPGSIQEELRDEARYLISYLLTGDVRSTVPMLAFPFQLEERRFDTPESLIVSWVKQLRNKRTDLITLYDIEVLPYAELEKKYGKPPARLGAIVPRGTEVYAAVANLSGHAAVLLYRQTDAGWLAFAYTD</sequence>
<feature type="compositionally biased region" description="Pro residues" evidence="1">
    <location>
        <begin position="90"/>
        <end position="103"/>
    </location>
</feature>
<feature type="signal peptide" evidence="2">
    <location>
        <begin position="1"/>
        <end position="18"/>
    </location>
</feature>
<feature type="compositionally biased region" description="Low complexity" evidence="1">
    <location>
        <begin position="21"/>
        <end position="56"/>
    </location>
</feature>
<evidence type="ECO:0000313" key="3">
    <source>
        <dbReference type="EMBL" id="WNG47822.1"/>
    </source>
</evidence>
<evidence type="ECO:0008006" key="5">
    <source>
        <dbReference type="Google" id="ProtNLM"/>
    </source>
</evidence>
<feature type="region of interest" description="Disordered" evidence="1">
    <location>
        <begin position="21"/>
        <end position="107"/>
    </location>
</feature>
<feature type="compositionally biased region" description="Pro residues" evidence="1">
    <location>
        <begin position="73"/>
        <end position="82"/>
    </location>
</feature>